<evidence type="ECO:0008006" key="3">
    <source>
        <dbReference type="Google" id="ProtNLM"/>
    </source>
</evidence>
<dbReference type="EMBL" id="LWBP01000210">
    <property type="protein sequence ID" value="OQP53513.1"/>
    <property type="molecule type" value="Genomic_DNA"/>
</dbReference>
<keyword evidence="2" id="KW-1185">Reference proteome</keyword>
<dbReference type="Pfam" id="PF02622">
    <property type="entry name" value="DUF179"/>
    <property type="match status" value="1"/>
</dbReference>
<dbReference type="SUPFAM" id="SSF143456">
    <property type="entry name" value="VC0467-like"/>
    <property type="match status" value="1"/>
</dbReference>
<dbReference type="STRING" id="550983.A4R26_05890"/>
<dbReference type="PANTHER" id="PTHR31984">
    <property type="entry name" value="TRANSPORTER, PUTATIVE (DUF179)-RELATED"/>
    <property type="match status" value="1"/>
</dbReference>
<evidence type="ECO:0000313" key="1">
    <source>
        <dbReference type="EMBL" id="OQP53513.1"/>
    </source>
</evidence>
<dbReference type="PANTHER" id="PTHR31984:SF17">
    <property type="entry name" value="TRANSCRIPTIONAL REGULATOR"/>
    <property type="match status" value="1"/>
</dbReference>
<dbReference type="OrthoDB" id="9807486at2"/>
<sequence length="149" mass="16665">MKPGTFLKSTPLLADTVFENSIIFIVEVNDKGAMGYIINKKYHRALNELEEFKHVRSFPLYVGGPVDQEHLFFIHKRPDLITGGTPIADGVLLGGNFKEAVTHINNNLLTGKDVTIFLGYCGWDRGELEAEIAEGSWEIIGKETPFQEN</sequence>
<dbReference type="AlphaFoldDB" id="A0A1V9F554"/>
<dbReference type="Gene3D" id="3.40.1740.10">
    <property type="entry name" value="VC0467-like"/>
    <property type="match status" value="1"/>
</dbReference>
<protein>
    <recommendedName>
        <fullName evidence="3">Transcriptional regulator</fullName>
    </recommendedName>
</protein>
<dbReference type="InterPro" id="IPR003774">
    <property type="entry name" value="AlgH-like"/>
</dbReference>
<dbReference type="RefSeq" id="WP_081169390.1">
    <property type="nucleotide sequence ID" value="NZ_LWBP01000210.1"/>
</dbReference>
<proteinExistence type="predicted"/>
<name>A0A1V9F554_9BACT</name>
<reference evidence="2" key="1">
    <citation type="submission" date="2016-04" db="EMBL/GenBank/DDBJ databases">
        <authorList>
            <person name="Chen L."/>
            <person name="Zhuang W."/>
            <person name="Wang G."/>
        </authorList>
    </citation>
    <scope>NUCLEOTIDE SEQUENCE [LARGE SCALE GENOMIC DNA]</scope>
    <source>
        <strain evidence="2">208</strain>
    </source>
</reference>
<evidence type="ECO:0000313" key="2">
    <source>
        <dbReference type="Proteomes" id="UP000192276"/>
    </source>
</evidence>
<organism evidence="1 2">
    <name type="scientific">Niastella populi</name>
    <dbReference type="NCBI Taxonomy" id="550983"/>
    <lineage>
        <taxon>Bacteria</taxon>
        <taxon>Pseudomonadati</taxon>
        <taxon>Bacteroidota</taxon>
        <taxon>Chitinophagia</taxon>
        <taxon>Chitinophagales</taxon>
        <taxon>Chitinophagaceae</taxon>
        <taxon>Niastella</taxon>
    </lineage>
</organism>
<comment type="caution">
    <text evidence="1">The sequence shown here is derived from an EMBL/GenBank/DDBJ whole genome shotgun (WGS) entry which is preliminary data.</text>
</comment>
<accession>A0A1V9F554</accession>
<dbReference type="Proteomes" id="UP000192276">
    <property type="component" value="Unassembled WGS sequence"/>
</dbReference>
<gene>
    <name evidence="1" type="ORF">A4R26_05890</name>
</gene>